<accession>A0ABU3LRQ4</accession>
<sequence length="79" mass="8813">METSEVELRADGTGWSLLANLGGEWVTRLAWRCPSPGLLELRTEDGQVSRQRYLVTVAPVTSVTFEEPVEFCHQYAKSG</sequence>
<gene>
    <name evidence="1" type="ORF">RQC66_14120</name>
</gene>
<evidence type="ECO:0000313" key="1">
    <source>
        <dbReference type="EMBL" id="MDT7841872.1"/>
    </source>
</evidence>
<proteinExistence type="predicted"/>
<dbReference type="EMBL" id="JAVTLL010000008">
    <property type="protein sequence ID" value="MDT7841872.1"/>
    <property type="molecule type" value="Genomic_DNA"/>
</dbReference>
<comment type="caution">
    <text evidence="1">The sequence shown here is derived from an EMBL/GenBank/DDBJ whole genome shotgun (WGS) entry which is preliminary data.</text>
</comment>
<reference evidence="2" key="1">
    <citation type="submission" date="2023-07" db="EMBL/GenBank/DDBJ databases">
        <title>Draft genome sequence of the endophytic actinobacterium Streptomyces justiciae WPN32, a potential antibiotic producer.</title>
        <authorList>
            <person name="Yasawong M."/>
            <person name="Pana W."/>
            <person name="Ganta P."/>
            <person name="Santapan N."/>
            <person name="Songngamsuk T."/>
            <person name="Phatcharaharikarn M."/>
            <person name="Kerdtoob S."/>
            <person name="Nantapong N."/>
        </authorList>
    </citation>
    <scope>NUCLEOTIDE SEQUENCE [LARGE SCALE GENOMIC DNA]</scope>
    <source>
        <strain evidence="2">WPN32</strain>
    </source>
</reference>
<evidence type="ECO:0000313" key="2">
    <source>
        <dbReference type="Proteomes" id="UP001257948"/>
    </source>
</evidence>
<dbReference type="Proteomes" id="UP001257948">
    <property type="component" value="Unassembled WGS sequence"/>
</dbReference>
<keyword evidence="2" id="KW-1185">Reference proteome</keyword>
<protein>
    <submittedName>
        <fullName evidence="1">Uncharacterized protein</fullName>
    </submittedName>
</protein>
<dbReference type="RefSeq" id="WP_314201026.1">
    <property type="nucleotide sequence ID" value="NZ_JAVTLL010000008.1"/>
</dbReference>
<organism evidence="1 2">
    <name type="scientific">Streptomyces justiciae</name>
    <dbReference type="NCBI Taxonomy" id="2780140"/>
    <lineage>
        <taxon>Bacteria</taxon>
        <taxon>Bacillati</taxon>
        <taxon>Actinomycetota</taxon>
        <taxon>Actinomycetes</taxon>
        <taxon>Kitasatosporales</taxon>
        <taxon>Streptomycetaceae</taxon>
        <taxon>Streptomyces</taxon>
    </lineage>
</organism>
<name>A0ABU3LRQ4_9ACTN</name>